<comment type="caution">
    <text evidence="1">The sequence shown here is derived from an EMBL/GenBank/DDBJ whole genome shotgun (WGS) entry which is preliminary data.</text>
</comment>
<dbReference type="InterPro" id="IPR059220">
    <property type="entry name" value="AbiEi"/>
</dbReference>
<reference evidence="1" key="1">
    <citation type="journal article" date="2016" name="Int. J. Mol. Sci.">
        <title>Comparative genomics of the extreme acidophile Acidithiobacillus thiooxidans reveals intraspecific divergence and niche adaptation.</title>
        <authorList>
            <person name="Zhang X."/>
            <person name="Feng X."/>
            <person name="Tao J."/>
            <person name="Ma L."/>
            <person name="Xiao Y."/>
            <person name="Liang Y."/>
            <person name="Liu X."/>
            <person name="Yin H."/>
        </authorList>
    </citation>
    <scope>NUCLEOTIDE SEQUENCE [LARGE SCALE GENOMIC DNA]</scope>
    <source>
        <strain evidence="1">DXS-W</strain>
    </source>
</reference>
<proteinExistence type="predicted"/>
<evidence type="ECO:0000313" key="2">
    <source>
        <dbReference type="Proteomes" id="UP000095008"/>
    </source>
</evidence>
<keyword evidence="2" id="KW-1185">Reference proteome</keyword>
<accession>A0A1C2IFN8</accession>
<dbReference type="NCBIfam" id="NF047376">
    <property type="entry name" value="TAA_AbiEi"/>
    <property type="match status" value="1"/>
</dbReference>
<dbReference type="Proteomes" id="UP000095008">
    <property type="component" value="Unassembled WGS sequence"/>
</dbReference>
<gene>
    <name evidence="1" type="ORF">A6M23_04870</name>
</gene>
<dbReference type="GeneID" id="60696817"/>
<name>A0A1C2IFN8_ACITH</name>
<dbReference type="AlphaFoldDB" id="A0A1C2IFN8"/>
<dbReference type="RefSeq" id="WP_035209402.1">
    <property type="nucleotide sequence ID" value="NZ_JABBDW010000163.1"/>
</dbReference>
<organism evidence="1 2">
    <name type="scientific">Acidithiobacillus thiooxidans</name>
    <name type="common">Thiobacillus thiooxidans</name>
    <dbReference type="NCBI Taxonomy" id="930"/>
    <lineage>
        <taxon>Bacteria</taxon>
        <taxon>Pseudomonadati</taxon>
        <taxon>Pseudomonadota</taxon>
        <taxon>Acidithiobacillia</taxon>
        <taxon>Acidithiobacillales</taxon>
        <taxon>Acidithiobacillaceae</taxon>
        <taxon>Acidithiobacillus</taxon>
    </lineage>
</organism>
<protein>
    <submittedName>
        <fullName evidence="1">Uncharacterized protein</fullName>
    </submittedName>
</protein>
<dbReference type="EMBL" id="LWRY01000030">
    <property type="protein sequence ID" value="OCX74790.1"/>
    <property type="molecule type" value="Genomic_DNA"/>
</dbReference>
<sequence>MKRMDLLNRLSALEQKSLVVYARRDLEKIFPQDSEKALEKSLQRMCQDRLLVRAARGIYVFGPAVARHRGWLIEHIAQALRPGDFSYVSLESILSEYGVISQIPIDRLTVMTTGARGLHKTPFGTIEFTHTRRSIPDLLERTLIVKGRPLRIAKKQAAIQDLYRVGRNVNMIDLNEVDDE</sequence>
<evidence type="ECO:0000313" key="1">
    <source>
        <dbReference type="EMBL" id="OCX74790.1"/>
    </source>
</evidence>